<protein>
    <submittedName>
        <fullName evidence="1">Uncharacterized protein</fullName>
    </submittedName>
</protein>
<keyword evidence="2" id="KW-1185">Reference proteome</keyword>
<evidence type="ECO:0000313" key="2">
    <source>
        <dbReference type="Proteomes" id="UP000762676"/>
    </source>
</evidence>
<comment type="caution">
    <text evidence="1">The sequence shown here is derived from an EMBL/GenBank/DDBJ whole genome shotgun (WGS) entry which is preliminary data.</text>
</comment>
<dbReference type="AlphaFoldDB" id="A0AAV4HEB3"/>
<organism evidence="1 2">
    <name type="scientific">Elysia marginata</name>
    <dbReference type="NCBI Taxonomy" id="1093978"/>
    <lineage>
        <taxon>Eukaryota</taxon>
        <taxon>Metazoa</taxon>
        <taxon>Spiralia</taxon>
        <taxon>Lophotrochozoa</taxon>
        <taxon>Mollusca</taxon>
        <taxon>Gastropoda</taxon>
        <taxon>Heterobranchia</taxon>
        <taxon>Euthyneura</taxon>
        <taxon>Panpulmonata</taxon>
        <taxon>Sacoglossa</taxon>
        <taxon>Placobranchoidea</taxon>
        <taxon>Plakobranchidae</taxon>
        <taxon>Elysia</taxon>
    </lineage>
</organism>
<dbReference type="PANTHER" id="PTHR45786">
    <property type="entry name" value="DNA BINDING PROTEIN-LIKE"/>
    <property type="match status" value="1"/>
</dbReference>
<name>A0AAV4HEB3_9GAST</name>
<gene>
    <name evidence="1" type="ORF">ElyMa_006281000</name>
</gene>
<reference evidence="1 2" key="1">
    <citation type="journal article" date="2021" name="Elife">
        <title>Chloroplast acquisition without the gene transfer in kleptoplastic sea slugs, Plakobranchus ocellatus.</title>
        <authorList>
            <person name="Maeda T."/>
            <person name="Takahashi S."/>
            <person name="Yoshida T."/>
            <person name="Shimamura S."/>
            <person name="Takaki Y."/>
            <person name="Nagai Y."/>
            <person name="Toyoda A."/>
            <person name="Suzuki Y."/>
            <person name="Arimoto A."/>
            <person name="Ishii H."/>
            <person name="Satoh N."/>
            <person name="Nishiyama T."/>
            <person name="Hasebe M."/>
            <person name="Maruyama T."/>
            <person name="Minagawa J."/>
            <person name="Obokata J."/>
            <person name="Shigenobu S."/>
        </authorList>
    </citation>
    <scope>NUCLEOTIDE SEQUENCE [LARGE SCALE GENOMIC DNA]</scope>
</reference>
<dbReference type="EMBL" id="BMAT01012633">
    <property type="protein sequence ID" value="GFR95770.1"/>
    <property type="molecule type" value="Genomic_DNA"/>
</dbReference>
<proteinExistence type="predicted"/>
<dbReference type="PANTHER" id="PTHR45786:SF74">
    <property type="entry name" value="ATP-DEPENDENT DNA HELICASE"/>
    <property type="match status" value="1"/>
</dbReference>
<accession>A0AAV4HEB3</accession>
<dbReference type="Proteomes" id="UP000762676">
    <property type="component" value="Unassembled WGS sequence"/>
</dbReference>
<evidence type="ECO:0000313" key="1">
    <source>
        <dbReference type="EMBL" id="GFR95770.1"/>
    </source>
</evidence>
<sequence>MSPSRLKDLHAFTYCRRISDPNESILSYQNVEGGGYTSFSEMALRVHILVYYGASFNVTFTLQRGYIKSFKTAIEVSAEQSDVKIVLHAEKKTPQNGHARSYNLPTSSEIAALLPGDSTGNLEIISKCREGDGQELKRINACQRSYDPLSYILMFPTGCDGWHLGLNRTDNKKLTVADFL</sequence>